<dbReference type="InParanoid" id="A0A3Q7HCS2"/>
<keyword evidence="4" id="KW-1185">Reference proteome</keyword>
<evidence type="ECO:0000256" key="1">
    <source>
        <dbReference type="SAM" id="MobiDB-lite"/>
    </source>
</evidence>
<protein>
    <recommendedName>
        <fullName evidence="2">Protein EARLY FLOWERING 4 domain-containing protein</fullName>
    </recommendedName>
</protein>
<feature type="region of interest" description="Disordered" evidence="1">
    <location>
        <begin position="45"/>
        <end position="71"/>
    </location>
</feature>
<evidence type="ECO:0000259" key="2">
    <source>
        <dbReference type="Pfam" id="PF07011"/>
    </source>
</evidence>
<accession>A0A3Q7HCS2</accession>
<organism evidence="3">
    <name type="scientific">Solanum lycopersicum</name>
    <name type="common">Tomato</name>
    <name type="synonym">Lycopersicon esculentum</name>
    <dbReference type="NCBI Taxonomy" id="4081"/>
    <lineage>
        <taxon>Eukaryota</taxon>
        <taxon>Viridiplantae</taxon>
        <taxon>Streptophyta</taxon>
        <taxon>Embryophyta</taxon>
        <taxon>Tracheophyta</taxon>
        <taxon>Spermatophyta</taxon>
        <taxon>Magnoliopsida</taxon>
        <taxon>eudicotyledons</taxon>
        <taxon>Gunneridae</taxon>
        <taxon>Pentapetalae</taxon>
        <taxon>asterids</taxon>
        <taxon>lamiids</taxon>
        <taxon>Solanales</taxon>
        <taxon>Solanaceae</taxon>
        <taxon>Solanoideae</taxon>
        <taxon>Solaneae</taxon>
        <taxon>Solanum</taxon>
        <taxon>Solanum subgen. Lycopersicon</taxon>
    </lineage>
</organism>
<dbReference type="AlphaFoldDB" id="A0A3Q7HCS2"/>
<dbReference type="InterPro" id="IPR009741">
    <property type="entry name" value="EARLY_FLOWERING_4_dom"/>
</dbReference>
<reference evidence="3" key="2">
    <citation type="submission" date="2019-01" db="UniProtKB">
        <authorList>
            <consortium name="EnsemblPlants"/>
        </authorList>
    </citation>
    <scope>IDENTIFICATION</scope>
    <source>
        <strain evidence="3">cv. Heinz 1706</strain>
    </source>
</reference>
<dbReference type="Proteomes" id="UP000004994">
    <property type="component" value="Chromosome 5"/>
</dbReference>
<evidence type="ECO:0000313" key="3">
    <source>
        <dbReference type="EnsemblPlants" id="Solyc05g039915.1.1"/>
    </source>
</evidence>
<proteinExistence type="predicted"/>
<dbReference type="OMA" id="DTYHILY"/>
<sequence length="71" mass="8193">MGPALFDTYHILYKPCYLHDLLYTIRELNNNIRRVVDLYAHLSGSFNKSNDVSSEGDDSSGRPTHKRNRPL</sequence>
<dbReference type="Pfam" id="PF07011">
    <property type="entry name" value="Elf4"/>
    <property type="match status" value="1"/>
</dbReference>
<feature type="domain" description="Protein EARLY FLOWERING 4" evidence="2">
    <location>
        <begin position="25"/>
        <end position="57"/>
    </location>
</feature>
<name>A0A3Q7HCS2_SOLLC</name>
<dbReference type="Gramene" id="Solyc05g039915.1.1">
    <property type="protein sequence ID" value="Solyc05g039915.1.1"/>
    <property type="gene ID" value="Solyc05g039915.1"/>
</dbReference>
<reference evidence="3" key="1">
    <citation type="journal article" date="2012" name="Nature">
        <title>The tomato genome sequence provides insights into fleshy fruit evolution.</title>
        <authorList>
            <consortium name="Tomato Genome Consortium"/>
        </authorList>
    </citation>
    <scope>NUCLEOTIDE SEQUENCE [LARGE SCALE GENOMIC DNA]</scope>
    <source>
        <strain evidence="3">cv. Heinz 1706</strain>
    </source>
</reference>
<evidence type="ECO:0000313" key="4">
    <source>
        <dbReference type="Proteomes" id="UP000004994"/>
    </source>
</evidence>
<dbReference type="EnsemblPlants" id="Solyc05g039915.1.1">
    <property type="protein sequence ID" value="Solyc05g039915.1.1"/>
    <property type="gene ID" value="Solyc05g039915.1"/>
</dbReference>